<dbReference type="HOGENOM" id="CLU_1121331_0_0_1"/>
<dbReference type="InParanoid" id="A7RJC4"/>
<keyword evidence="2" id="KW-1185">Reference proteome</keyword>
<sequence>MGFAITQIRTSSRTDIKTNHVVKRRKHRTQKSREFTFSLKPQIYIGENFVLNLGNLLKFREKLCVYEKSGLIITEIEMLRSMEAMNLSSGAVRMASTKNAGGSSEISEILSCEMMQRCYGAVLDKTELEVLYFPEGGSITDYTCNIFGLKIGVSVTRAMKYRGEFTTEDAAYLLCKKLKGIVTSSRNTMEHWHKQILHVWAASADVAKVTARAYRLVPSELKSNTVVLLTVSHNAMEIF</sequence>
<name>A7RJC4_NEMVE</name>
<dbReference type="EMBL" id="DS469514">
    <property type="protein sequence ID" value="EDO48351.1"/>
    <property type="molecule type" value="Genomic_DNA"/>
</dbReference>
<reference evidence="1 2" key="1">
    <citation type="journal article" date="2007" name="Science">
        <title>Sea anemone genome reveals ancestral eumetazoan gene repertoire and genomic organization.</title>
        <authorList>
            <person name="Putnam N.H."/>
            <person name="Srivastava M."/>
            <person name="Hellsten U."/>
            <person name="Dirks B."/>
            <person name="Chapman J."/>
            <person name="Salamov A."/>
            <person name="Terry A."/>
            <person name="Shapiro H."/>
            <person name="Lindquist E."/>
            <person name="Kapitonov V.V."/>
            <person name="Jurka J."/>
            <person name="Genikhovich G."/>
            <person name="Grigoriev I.V."/>
            <person name="Lucas S.M."/>
            <person name="Steele R.E."/>
            <person name="Finnerty J.R."/>
            <person name="Technau U."/>
            <person name="Martindale M.Q."/>
            <person name="Rokhsar D.S."/>
        </authorList>
    </citation>
    <scope>NUCLEOTIDE SEQUENCE [LARGE SCALE GENOMIC DNA]</scope>
    <source>
        <strain evidence="2">CH2 X CH6</strain>
    </source>
</reference>
<evidence type="ECO:0000313" key="2">
    <source>
        <dbReference type="Proteomes" id="UP000001593"/>
    </source>
</evidence>
<protein>
    <submittedName>
        <fullName evidence="1">Uncharacterized protein</fullName>
    </submittedName>
</protein>
<dbReference type="AlphaFoldDB" id="A7RJC4"/>
<accession>A7RJC4</accession>
<dbReference type="OMA" id="TEMEVDY"/>
<organism evidence="1 2">
    <name type="scientific">Nematostella vectensis</name>
    <name type="common">Starlet sea anemone</name>
    <dbReference type="NCBI Taxonomy" id="45351"/>
    <lineage>
        <taxon>Eukaryota</taxon>
        <taxon>Metazoa</taxon>
        <taxon>Cnidaria</taxon>
        <taxon>Anthozoa</taxon>
        <taxon>Hexacorallia</taxon>
        <taxon>Actiniaria</taxon>
        <taxon>Edwardsiidae</taxon>
        <taxon>Nematostella</taxon>
    </lineage>
</organism>
<dbReference type="eggNOG" id="ENOG502S3F1">
    <property type="taxonomic scope" value="Eukaryota"/>
</dbReference>
<dbReference type="Proteomes" id="UP000001593">
    <property type="component" value="Unassembled WGS sequence"/>
</dbReference>
<gene>
    <name evidence="1" type="ORF">NEMVEDRAFT_v1g238724</name>
</gene>
<dbReference type="PhylomeDB" id="A7RJC4"/>
<evidence type="ECO:0000313" key="1">
    <source>
        <dbReference type="EMBL" id="EDO48351.1"/>
    </source>
</evidence>
<proteinExistence type="predicted"/>